<feature type="transmembrane region" description="Helical" evidence="3">
    <location>
        <begin position="60"/>
        <end position="80"/>
    </location>
</feature>
<dbReference type="GeneID" id="95550694"/>
<dbReference type="PANTHER" id="PTHR45138">
    <property type="entry name" value="REGULATORY COMPONENTS OF SENSORY TRANSDUCTION SYSTEM"/>
    <property type="match status" value="1"/>
</dbReference>
<dbReference type="GO" id="GO:0052621">
    <property type="term" value="F:diguanylate cyclase activity"/>
    <property type="evidence" value="ECO:0007669"/>
    <property type="project" value="UniProtKB-EC"/>
</dbReference>
<sequence length="392" mass="41632">MLNPVAYLGIAVMSCVMSVAVLGSLLKAQVAGLPRWFCAYFLLAVAMLLLVAFIDTAAPWLIVTVNSMLVVGAALVLQGTRQFFGRPVASRAEWAGLVLLIAGIAWWTLVSPNAGARIALTSLAYVYVRAVVGWLAWRWRPRSRPQYSYLFLVAAAWLGVAVHLARAIVYGLGIERQTTLLDPSPVNIVLLGLIIVSLPSLSIALVMVAHDRLAERMERLATIDELTGALVRRAFIEQAAARISALSAQAAKAQPVSIAILDLDHFKAVNDRYGHAAGDRALACFAAVIAQAVGRADLFGRLGGEEFAVLFASRDKADAQRATNALRAALAEAAANEAACTFSAGIEQVGTGDTLAAVMARADAALYAAKAMGRNCVVAARPLDDKLLTQEP</sequence>
<evidence type="ECO:0000256" key="1">
    <source>
        <dbReference type="ARBA" id="ARBA00012528"/>
    </source>
</evidence>
<keyword evidence="3" id="KW-0812">Transmembrane</keyword>
<dbReference type="InterPro" id="IPR043128">
    <property type="entry name" value="Rev_trsase/Diguanyl_cyclase"/>
</dbReference>
<feature type="transmembrane region" description="Helical" evidence="3">
    <location>
        <begin position="116"/>
        <end position="137"/>
    </location>
</feature>
<feature type="domain" description="GGDEF" evidence="4">
    <location>
        <begin position="254"/>
        <end position="382"/>
    </location>
</feature>
<evidence type="ECO:0000256" key="2">
    <source>
        <dbReference type="ARBA" id="ARBA00034247"/>
    </source>
</evidence>
<dbReference type="SMART" id="SM00267">
    <property type="entry name" value="GGDEF"/>
    <property type="match status" value="1"/>
</dbReference>
<dbReference type="FunFam" id="3.30.70.270:FF:000001">
    <property type="entry name" value="Diguanylate cyclase domain protein"/>
    <property type="match status" value="1"/>
</dbReference>
<dbReference type="InterPro" id="IPR029787">
    <property type="entry name" value="Nucleotide_cyclase"/>
</dbReference>
<dbReference type="Proteomes" id="UP000192911">
    <property type="component" value="Unassembled WGS sequence"/>
</dbReference>
<proteinExistence type="predicted"/>
<keyword evidence="3" id="KW-1133">Transmembrane helix</keyword>
<dbReference type="EMBL" id="FXAH01000006">
    <property type="protein sequence ID" value="SMF40312.1"/>
    <property type="molecule type" value="Genomic_DNA"/>
</dbReference>
<gene>
    <name evidence="5" type="ORF">SAMN06295900_106315</name>
</gene>
<evidence type="ECO:0000313" key="6">
    <source>
        <dbReference type="Proteomes" id="UP000192911"/>
    </source>
</evidence>
<dbReference type="Pfam" id="PF00990">
    <property type="entry name" value="GGDEF"/>
    <property type="match status" value="1"/>
</dbReference>
<dbReference type="CDD" id="cd01949">
    <property type="entry name" value="GGDEF"/>
    <property type="match status" value="1"/>
</dbReference>
<dbReference type="InterPro" id="IPR000160">
    <property type="entry name" value="GGDEF_dom"/>
</dbReference>
<feature type="transmembrane region" description="Helical" evidence="3">
    <location>
        <begin position="92"/>
        <end position="110"/>
    </location>
</feature>
<dbReference type="PROSITE" id="PS50887">
    <property type="entry name" value="GGDEF"/>
    <property type="match status" value="1"/>
</dbReference>
<dbReference type="InterPro" id="IPR050469">
    <property type="entry name" value="Diguanylate_Cyclase"/>
</dbReference>
<keyword evidence="3" id="KW-0472">Membrane</keyword>
<dbReference type="RefSeq" id="WP_085227988.1">
    <property type="nucleotide sequence ID" value="NZ_BSQD01000006.1"/>
</dbReference>
<dbReference type="EC" id="2.7.7.65" evidence="1"/>
<feature type="transmembrane region" description="Helical" evidence="3">
    <location>
        <begin position="188"/>
        <end position="209"/>
    </location>
</feature>
<dbReference type="SUPFAM" id="SSF55073">
    <property type="entry name" value="Nucleotide cyclase"/>
    <property type="match status" value="1"/>
</dbReference>
<dbReference type="OrthoDB" id="9813903at2"/>
<reference evidence="6" key="1">
    <citation type="submission" date="2017-04" db="EMBL/GenBank/DDBJ databases">
        <authorList>
            <person name="Varghese N."/>
            <person name="Submissions S."/>
        </authorList>
    </citation>
    <scope>NUCLEOTIDE SEQUENCE [LARGE SCALE GENOMIC DNA]</scope>
    <source>
        <strain evidence="6">Ballard 720</strain>
    </source>
</reference>
<evidence type="ECO:0000313" key="5">
    <source>
        <dbReference type="EMBL" id="SMF40312.1"/>
    </source>
</evidence>
<dbReference type="STRING" id="28094.SAMN06295900_106315"/>
<feature type="transmembrane region" description="Helical" evidence="3">
    <location>
        <begin position="149"/>
        <end position="168"/>
    </location>
</feature>
<protein>
    <recommendedName>
        <fullName evidence="1">diguanylate cyclase</fullName>
        <ecNumber evidence="1">2.7.7.65</ecNumber>
    </recommendedName>
</protein>
<organism evidence="5 6">
    <name type="scientific">Trinickia caryophylli</name>
    <name type="common">Paraburkholderia caryophylli</name>
    <dbReference type="NCBI Taxonomy" id="28094"/>
    <lineage>
        <taxon>Bacteria</taxon>
        <taxon>Pseudomonadati</taxon>
        <taxon>Pseudomonadota</taxon>
        <taxon>Betaproteobacteria</taxon>
        <taxon>Burkholderiales</taxon>
        <taxon>Burkholderiaceae</taxon>
        <taxon>Trinickia</taxon>
    </lineage>
</organism>
<dbReference type="PANTHER" id="PTHR45138:SF9">
    <property type="entry name" value="DIGUANYLATE CYCLASE DGCM-RELATED"/>
    <property type="match status" value="1"/>
</dbReference>
<evidence type="ECO:0000259" key="4">
    <source>
        <dbReference type="PROSITE" id="PS50887"/>
    </source>
</evidence>
<dbReference type="AlphaFoldDB" id="A0A1X7EUZ2"/>
<name>A0A1X7EUZ2_TRICW</name>
<evidence type="ECO:0000256" key="3">
    <source>
        <dbReference type="SAM" id="Phobius"/>
    </source>
</evidence>
<comment type="catalytic activity">
    <reaction evidence="2">
        <text>2 GTP = 3',3'-c-di-GMP + 2 diphosphate</text>
        <dbReference type="Rhea" id="RHEA:24898"/>
        <dbReference type="ChEBI" id="CHEBI:33019"/>
        <dbReference type="ChEBI" id="CHEBI:37565"/>
        <dbReference type="ChEBI" id="CHEBI:58805"/>
        <dbReference type="EC" id="2.7.7.65"/>
    </reaction>
</comment>
<feature type="transmembrane region" description="Helical" evidence="3">
    <location>
        <begin position="37"/>
        <end position="54"/>
    </location>
</feature>
<accession>A0A1X7EUZ2</accession>
<dbReference type="Gene3D" id="3.30.70.270">
    <property type="match status" value="1"/>
</dbReference>
<dbReference type="NCBIfam" id="TIGR00254">
    <property type="entry name" value="GGDEF"/>
    <property type="match status" value="1"/>
</dbReference>
<keyword evidence="6" id="KW-1185">Reference proteome</keyword>
<feature type="transmembrane region" description="Helical" evidence="3">
    <location>
        <begin position="6"/>
        <end position="25"/>
    </location>
</feature>